<evidence type="ECO:0000313" key="6">
    <source>
        <dbReference type="EMBL" id="VAX39208.1"/>
    </source>
</evidence>
<dbReference type="EMBL" id="UOGK01000209">
    <property type="protein sequence ID" value="VAX39208.1"/>
    <property type="molecule type" value="Genomic_DNA"/>
</dbReference>
<evidence type="ECO:0000256" key="5">
    <source>
        <dbReference type="SAM" id="MobiDB-lite"/>
    </source>
</evidence>
<evidence type="ECO:0000256" key="1">
    <source>
        <dbReference type="ARBA" id="ARBA00022490"/>
    </source>
</evidence>
<protein>
    <submittedName>
        <fullName evidence="6">Carbon storage regulator</fullName>
    </submittedName>
</protein>
<dbReference type="FunFam" id="2.60.40.4380:FF:000002">
    <property type="entry name" value="Translational regulator CsrA"/>
    <property type="match status" value="1"/>
</dbReference>
<dbReference type="GO" id="GO:0045947">
    <property type="term" value="P:negative regulation of translational initiation"/>
    <property type="evidence" value="ECO:0007669"/>
    <property type="project" value="TreeGrafter"/>
</dbReference>
<keyword evidence="2" id="KW-0678">Repressor</keyword>
<dbReference type="PANTHER" id="PTHR34984">
    <property type="entry name" value="CARBON STORAGE REGULATOR"/>
    <property type="match status" value="1"/>
</dbReference>
<evidence type="ECO:0000256" key="4">
    <source>
        <dbReference type="ARBA" id="ARBA00022884"/>
    </source>
</evidence>
<feature type="compositionally biased region" description="Pro residues" evidence="5">
    <location>
        <begin position="97"/>
        <end position="107"/>
    </location>
</feature>
<feature type="region of interest" description="Disordered" evidence="5">
    <location>
        <begin position="73"/>
        <end position="124"/>
    </location>
</feature>
<dbReference type="InterPro" id="IPR003751">
    <property type="entry name" value="CsrA"/>
</dbReference>
<evidence type="ECO:0000256" key="2">
    <source>
        <dbReference type="ARBA" id="ARBA00022491"/>
    </source>
</evidence>
<organism evidence="6">
    <name type="scientific">hydrothermal vent metagenome</name>
    <dbReference type="NCBI Taxonomy" id="652676"/>
    <lineage>
        <taxon>unclassified sequences</taxon>
        <taxon>metagenomes</taxon>
        <taxon>ecological metagenomes</taxon>
    </lineage>
</organism>
<dbReference type="GO" id="GO:0006402">
    <property type="term" value="P:mRNA catabolic process"/>
    <property type="evidence" value="ECO:0007669"/>
    <property type="project" value="InterPro"/>
</dbReference>
<dbReference type="Gene3D" id="2.60.40.4380">
    <property type="entry name" value="Translational regulator CsrA"/>
    <property type="match status" value="1"/>
</dbReference>
<proteinExistence type="inferred from homology"/>
<keyword evidence="4" id="KW-0694">RNA-binding</keyword>
<dbReference type="PANTHER" id="PTHR34984:SF1">
    <property type="entry name" value="CARBON STORAGE REGULATOR"/>
    <property type="match status" value="1"/>
</dbReference>
<accession>A0A3B1DSZ3</accession>
<dbReference type="AlphaFoldDB" id="A0A3B1DSZ3"/>
<name>A0A3B1DSZ3_9ZZZZ</name>
<dbReference type="InterPro" id="IPR036107">
    <property type="entry name" value="CsrA_sf"/>
</dbReference>
<feature type="compositionally biased region" description="Basic and acidic residues" evidence="5">
    <location>
        <begin position="114"/>
        <end position="124"/>
    </location>
</feature>
<evidence type="ECO:0000256" key="3">
    <source>
        <dbReference type="ARBA" id="ARBA00022845"/>
    </source>
</evidence>
<dbReference type="HAMAP" id="MF_00167">
    <property type="entry name" value="CsrA"/>
    <property type="match status" value="1"/>
</dbReference>
<dbReference type="GO" id="GO:0005829">
    <property type="term" value="C:cytosol"/>
    <property type="evidence" value="ECO:0007669"/>
    <property type="project" value="TreeGrafter"/>
</dbReference>
<dbReference type="Pfam" id="PF02599">
    <property type="entry name" value="CsrA"/>
    <property type="match status" value="1"/>
</dbReference>
<dbReference type="SUPFAM" id="SSF117130">
    <property type="entry name" value="CsrA-like"/>
    <property type="match status" value="1"/>
</dbReference>
<keyword evidence="1" id="KW-0963">Cytoplasm</keyword>
<dbReference type="NCBIfam" id="TIGR00202">
    <property type="entry name" value="csrA"/>
    <property type="match status" value="1"/>
</dbReference>
<dbReference type="GO" id="GO:0048027">
    <property type="term" value="F:mRNA 5'-UTR binding"/>
    <property type="evidence" value="ECO:0007669"/>
    <property type="project" value="TreeGrafter"/>
</dbReference>
<sequence>MLVLSRQRDETIMIGDEIEITVVDIRGDKVRLGITAPTSIAVHRKEVYEAIRRENEHAARLNGDIQQISQTIQPGPERVAARSRAAQLARPIRTTPPTEPPTGPPTESPTEPVVPKHETTKRTG</sequence>
<keyword evidence="3" id="KW-0810">Translation regulation</keyword>
<dbReference type="NCBIfam" id="NF002469">
    <property type="entry name" value="PRK01712.1"/>
    <property type="match status" value="1"/>
</dbReference>
<reference evidence="6" key="1">
    <citation type="submission" date="2018-06" db="EMBL/GenBank/DDBJ databases">
        <authorList>
            <person name="Zhirakovskaya E."/>
        </authorList>
    </citation>
    <scope>NUCLEOTIDE SEQUENCE</scope>
</reference>
<gene>
    <name evidence="6" type="ORF">MNBD_PLANCTO03-801</name>
</gene>
<dbReference type="GO" id="GO:0006109">
    <property type="term" value="P:regulation of carbohydrate metabolic process"/>
    <property type="evidence" value="ECO:0007669"/>
    <property type="project" value="InterPro"/>
</dbReference>